<dbReference type="Proteomes" id="UP000270094">
    <property type="component" value="Unassembled WGS sequence"/>
</dbReference>
<evidence type="ECO:0000313" key="4">
    <source>
        <dbReference type="EMBL" id="VDM78698.1"/>
    </source>
</evidence>
<evidence type="ECO:0000256" key="1">
    <source>
        <dbReference type="ARBA" id="ARBA00022574"/>
    </source>
</evidence>
<dbReference type="GO" id="GO:0000028">
    <property type="term" value="P:ribosomal small subunit assembly"/>
    <property type="evidence" value="ECO:0007669"/>
    <property type="project" value="TreeGrafter"/>
</dbReference>
<evidence type="ECO:0000256" key="2">
    <source>
        <dbReference type="ARBA" id="ARBA00022737"/>
    </source>
</evidence>
<keyword evidence="1" id="KW-0853">WD repeat</keyword>
<keyword evidence="5" id="KW-1185">Reference proteome</keyword>
<dbReference type="Pfam" id="PF04003">
    <property type="entry name" value="Utp12"/>
    <property type="match status" value="1"/>
</dbReference>
<dbReference type="GO" id="GO:0034388">
    <property type="term" value="C:Pwp2p-containing subcomplex of 90S preribosome"/>
    <property type="evidence" value="ECO:0007669"/>
    <property type="project" value="TreeGrafter"/>
</dbReference>
<accession>A0A3P7LHM8</accession>
<dbReference type="PANTHER" id="PTHR19858:SF0">
    <property type="entry name" value="PERIODIC TRYPTOPHAN PROTEIN 2 HOMOLOG"/>
    <property type="match status" value="1"/>
</dbReference>
<dbReference type="InterPro" id="IPR007148">
    <property type="entry name" value="SSU_processome_Utp12"/>
</dbReference>
<dbReference type="AlphaFoldDB" id="A0A3P7LHM8"/>
<dbReference type="GO" id="GO:0000462">
    <property type="term" value="P:maturation of SSU-rRNA from tricistronic rRNA transcript (SSU-rRNA, 5.8S rRNA, LSU-rRNA)"/>
    <property type="evidence" value="ECO:0007669"/>
    <property type="project" value="TreeGrafter"/>
</dbReference>
<dbReference type="InterPro" id="IPR027145">
    <property type="entry name" value="PWP2"/>
</dbReference>
<reference evidence="4 5" key="1">
    <citation type="submission" date="2018-11" db="EMBL/GenBank/DDBJ databases">
        <authorList>
            <consortium name="Pathogen Informatics"/>
        </authorList>
    </citation>
    <scope>NUCLEOTIDE SEQUENCE [LARGE SCALE GENOMIC DNA]</scope>
</reference>
<dbReference type="PANTHER" id="PTHR19858">
    <property type="entry name" value="WD40 REPEAT PROTEIN"/>
    <property type="match status" value="1"/>
</dbReference>
<evidence type="ECO:0000259" key="3">
    <source>
        <dbReference type="Pfam" id="PF04003"/>
    </source>
</evidence>
<feature type="domain" description="Small-subunit processome Utp12" evidence="3">
    <location>
        <begin position="7"/>
        <end position="111"/>
    </location>
</feature>
<proteinExistence type="predicted"/>
<gene>
    <name evidence="4" type="ORF">SVUK_LOCUS13696</name>
</gene>
<name>A0A3P7LHM8_STRVU</name>
<organism evidence="4 5">
    <name type="scientific">Strongylus vulgaris</name>
    <name type="common">Blood worm</name>
    <dbReference type="NCBI Taxonomy" id="40348"/>
    <lineage>
        <taxon>Eukaryota</taxon>
        <taxon>Metazoa</taxon>
        <taxon>Ecdysozoa</taxon>
        <taxon>Nematoda</taxon>
        <taxon>Chromadorea</taxon>
        <taxon>Rhabditida</taxon>
        <taxon>Rhabditina</taxon>
        <taxon>Rhabditomorpha</taxon>
        <taxon>Strongyloidea</taxon>
        <taxon>Strongylidae</taxon>
        <taxon>Strongylus</taxon>
    </lineage>
</organism>
<sequence length="127" mass="14515">MASLRLNDTKLIQQTMESTELNQVALVVQALPINYAEKLLKWMADGQVVANSPHVHFYMIWLRHILNVHGMRLKGRTDVAILTGIQQIVAHHTQLISKLADQNKFALRYILAARKQKANRNVESMEC</sequence>
<evidence type="ECO:0000313" key="5">
    <source>
        <dbReference type="Proteomes" id="UP000270094"/>
    </source>
</evidence>
<dbReference type="EMBL" id="UYYB01102688">
    <property type="protein sequence ID" value="VDM78698.1"/>
    <property type="molecule type" value="Genomic_DNA"/>
</dbReference>
<dbReference type="OrthoDB" id="5859587at2759"/>
<protein>
    <recommendedName>
        <fullName evidence="3">Small-subunit processome Utp12 domain-containing protein</fullName>
    </recommendedName>
</protein>
<keyword evidence="2" id="KW-0677">Repeat</keyword>
<dbReference type="GO" id="GO:0032040">
    <property type="term" value="C:small-subunit processome"/>
    <property type="evidence" value="ECO:0007669"/>
    <property type="project" value="TreeGrafter"/>
</dbReference>